<evidence type="ECO:0000313" key="6">
    <source>
        <dbReference type="Proteomes" id="UP000053890"/>
    </source>
</evidence>
<reference evidence="5 6" key="1">
    <citation type="journal article" date="2015" name="Front. Microbiol.">
        <title>Genome sequence of the plant growth promoting endophytic yeast Rhodotorula graminis WP1.</title>
        <authorList>
            <person name="Firrincieli A."/>
            <person name="Otillar R."/>
            <person name="Salamov A."/>
            <person name="Schmutz J."/>
            <person name="Khan Z."/>
            <person name="Redman R.S."/>
            <person name="Fleck N.D."/>
            <person name="Lindquist E."/>
            <person name="Grigoriev I.V."/>
            <person name="Doty S.L."/>
        </authorList>
    </citation>
    <scope>NUCLEOTIDE SEQUENCE [LARGE SCALE GENOMIC DNA]</scope>
    <source>
        <strain evidence="5 6">WP1</strain>
    </source>
</reference>
<evidence type="ECO:0000256" key="1">
    <source>
        <dbReference type="ARBA" id="ARBA00004123"/>
    </source>
</evidence>
<keyword evidence="3" id="KW-0539">Nucleus</keyword>
<evidence type="ECO:0000256" key="2">
    <source>
        <dbReference type="ARBA" id="ARBA00008044"/>
    </source>
</evidence>
<dbReference type="RefSeq" id="XP_018272391.1">
    <property type="nucleotide sequence ID" value="XM_018414095.1"/>
</dbReference>
<dbReference type="STRING" id="578459.A0A194S6X1"/>
<dbReference type="GO" id="GO:0003729">
    <property type="term" value="F:mRNA binding"/>
    <property type="evidence" value="ECO:0007669"/>
    <property type="project" value="TreeGrafter"/>
</dbReference>
<proteinExistence type="inferred from homology"/>
<keyword evidence="6" id="KW-1185">Reference proteome</keyword>
<evidence type="ECO:0000313" key="5">
    <source>
        <dbReference type="EMBL" id="KPV76342.1"/>
    </source>
</evidence>
<protein>
    <submittedName>
        <fullName evidence="5">Uncharacterized protein</fullName>
    </submittedName>
</protein>
<dbReference type="OrthoDB" id="20582at2759"/>
<dbReference type="PANTHER" id="PTHR13375:SF3">
    <property type="entry name" value="THO COMPLEX SUBUNIT 5 HOMOLOG"/>
    <property type="match status" value="1"/>
</dbReference>
<evidence type="ECO:0000256" key="4">
    <source>
        <dbReference type="SAM" id="Coils"/>
    </source>
</evidence>
<keyword evidence="4" id="KW-0175">Coiled coil</keyword>
<comment type="similarity">
    <text evidence="2">Belongs to the THOC5 family.</text>
</comment>
<dbReference type="AlphaFoldDB" id="A0A194S6X1"/>
<dbReference type="Pfam" id="PF09766">
    <property type="entry name" value="FmiP_Thoc5"/>
    <property type="match status" value="1"/>
</dbReference>
<comment type="subcellular location">
    <subcellularLocation>
        <location evidence="1">Nucleus</location>
    </subcellularLocation>
</comment>
<dbReference type="EMBL" id="KQ474076">
    <property type="protein sequence ID" value="KPV76342.1"/>
    <property type="molecule type" value="Genomic_DNA"/>
</dbReference>
<evidence type="ECO:0000256" key="3">
    <source>
        <dbReference type="ARBA" id="ARBA00023242"/>
    </source>
</evidence>
<dbReference type="Proteomes" id="UP000053890">
    <property type="component" value="Unassembled WGS sequence"/>
</dbReference>
<organism evidence="5 6">
    <name type="scientific">Rhodotorula graminis (strain WP1)</name>
    <dbReference type="NCBI Taxonomy" id="578459"/>
    <lineage>
        <taxon>Eukaryota</taxon>
        <taxon>Fungi</taxon>
        <taxon>Dikarya</taxon>
        <taxon>Basidiomycota</taxon>
        <taxon>Pucciniomycotina</taxon>
        <taxon>Microbotryomycetes</taxon>
        <taxon>Sporidiobolales</taxon>
        <taxon>Sporidiobolaceae</taxon>
        <taxon>Rhodotorula</taxon>
    </lineage>
</organism>
<dbReference type="GO" id="GO:0000445">
    <property type="term" value="C:THO complex part of transcription export complex"/>
    <property type="evidence" value="ECO:0007669"/>
    <property type="project" value="TreeGrafter"/>
</dbReference>
<accession>A0A194S6X1</accession>
<dbReference type="GO" id="GO:0006406">
    <property type="term" value="P:mRNA export from nucleus"/>
    <property type="evidence" value="ECO:0007669"/>
    <property type="project" value="TreeGrafter"/>
</dbReference>
<dbReference type="GeneID" id="28974543"/>
<name>A0A194S6X1_RHOGW</name>
<gene>
    <name evidence="5" type="ORF">RHOBADRAFT_42672</name>
</gene>
<dbReference type="OMA" id="HKYMKLP"/>
<dbReference type="PANTHER" id="PTHR13375">
    <property type="entry name" value="FMS INTERACTING PROTEIN"/>
    <property type="match status" value="1"/>
</dbReference>
<dbReference type="InterPro" id="IPR019163">
    <property type="entry name" value="THO_Thoc5"/>
</dbReference>
<sequence>MVAPAVPDHPSGAETLISLLRSLADSVVDSRSIASPPGAFDAQPYLAQSAPLFASLHGLNRAGLVAAKECRASSQDARLDMDAAHLRLQNLLFERNHIEREIRSAEEYSSEYQNLPLHSVDDLRELAARPDPPAGLQVPLPTGDTQESAHELMLARLAFELAERKRFEDERKELGAAKAKLVKENEVKKARLEDLEKQLTDFVESAKGIQAKMQEEPSAPIAPAP</sequence>
<feature type="coiled-coil region" evidence="4">
    <location>
        <begin position="164"/>
        <end position="212"/>
    </location>
</feature>